<feature type="compositionally biased region" description="Low complexity" evidence="1">
    <location>
        <begin position="21"/>
        <end position="36"/>
    </location>
</feature>
<evidence type="ECO:0000313" key="3">
    <source>
        <dbReference type="Proteomes" id="UP000184286"/>
    </source>
</evidence>
<comment type="caution">
    <text evidence="2">The sequence shown here is derived from an EMBL/GenBank/DDBJ whole genome shotgun (WGS) entry which is preliminary data.</text>
</comment>
<proteinExistence type="predicted"/>
<organism evidence="2 3">
    <name type="scientific">Streptomyces phaeoluteigriseus</name>
    <dbReference type="NCBI Taxonomy" id="114686"/>
    <lineage>
        <taxon>Bacteria</taxon>
        <taxon>Bacillati</taxon>
        <taxon>Actinomycetota</taxon>
        <taxon>Actinomycetes</taxon>
        <taxon>Kitasatosporales</taxon>
        <taxon>Streptomycetaceae</taxon>
        <taxon>Streptomyces</taxon>
        <taxon>Streptomyces aurantiacus group</taxon>
    </lineage>
</organism>
<dbReference type="Proteomes" id="UP000184286">
    <property type="component" value="Unassembled WGS sequence"/>
</dbReference>
<accession>A0A1V6MXG6</accession>
<evidence type="ECO:0000256" key="1">
    <source>
        <dbReference type="SAM" id="MobiDB-lite"/>
    </source>
</evidence>
<reference evidence="2 3" key="2">
    <citation type="submission" date="2017-02" db="EMBL/GenBank/DDBJ databases">
        <title>Draft genome sequence of Streptomyces phaeoluteigriseus type strain DSM41896.</title>
        <authorList>
            <person name="Salih T.S."/>
            <person name="Algora Gallardo L."/>
            <person name="Melo Santos T."/>
            <person name="Filgueira Martinez S."/>
            <person name="Herron P.R."/>
        </authorList>
    </citation>
    <scope>NUCLEOTIDE SEQUENCE [LARGE SCALE GENOMIC DNA]</scope>
    <source>
        <strain evidence="2 3">DSM 41896</strain>
    </source>
</reference>
<evidence type="ECO:0000313" key="2">
    <source>
        <dbReference type="EMBL" id="OQD57141.1"/>
    </source>
</evidence>
<name>A0A1V6MXG6_9ACTN</name>
<reference evidence="3" key="1">
    <citation type="submission" date="2016-11" db="EMBL/GenBank/DDBJ databases">
        <authorList>
            <person name="Schniete J.K."/>
            <person name="Salih T."/>
            <person name="Algora Gallardo L."/>
            <person name="Martinez Fernandez S."/>
            <person name="Herron P.R."/>
        </authorList>
    </citation>
    <scope>NUCLEOTIDE SEQUENCE [LARGE SCALE GENOMIC DNA]</scope>
    <source>
        <strain evidence="3">DSM 41896</strain>
    </source>
</reference>
<sequence>MGLGELYDTVLVFDNHPLDPAAPRAPVPGVAVTGPGWQAASAKTPGSLRRNDKRPSARTAGPRRNDRRPSARGPEQPSPE</sequence>
<dbReference type="AlphaFoldDB" id="A0A1V6MXG6"/>
<feature type="region of interest" description="Disordered" evidence="1">
    <location>
        <begin position="15"/>
        <end position="80"/>
    </location>
</feature>
<protein>
    <submittedName>
        <fullName evidence="2">Uncharacterized protein</fullName>
    </submittedName>
</protein>
<dbReference type="EMBL" id="MPOH02000005">
    <property type="protein sequence ID" value="OQD57141.1"/>
    <property type="molecule type" value="Genomic_DNA"/>
</dbReference>
<gene>
    <name evidence="2" type="ORF">BM536_003610</name>
</gene>